<keyword evidence="3" id="KW-1133">Transmembrane helix</keyword>
<evidence type="ECO:0000256" key="3">
    <source>
        <dbReference type="SAM" id="Phobius"/>
    </source>
</evidence>
<dbReference type="RefSeq" id="WP_097072259.1">
    <property type="nucleotide sequence ID" value="NZ_OBMQ01000001.1"/>
</dbReference>
<accession>A0A285RIF4</accession>
<keyword evidence="3" id="KW-0472">Membrane</keyword>
<evidence type="ECO:0000313" key="4">
    <source>
        <dbReference type="EMBL" id="SOB93915.1"/>
    </source>
</evidence>
<dbReference type="NCBIfam" id="TIGR02532">
    <property type="entry name" value="IV_pilin_GFxxxE"/>
    <property type="match status" value="1"/>
</dbReference>
<name>A0A285RIF4_9BACL</name>
<organism evidence="4 5">
    <name type="scientific">Ureibacillus xyleni</name>
    <dbReference type="NCBI Taxonomy" id="614648"/>
    <lineage>
        <taxon>Bacteria</taxon>
        <taxon>Bacillati</taxon>
        <taxon>Bacillota</taxon>
        <taxon>Bacilli</taxon>
        <taxon>Bacillales</taxon>
        <taxon>Caryophanaceae</taxon>
        <taxon>Ureibacillus</taxon>
    </lineage>
</organism>
<dbReference type="Proteomes" id="UP000219636">
    <property type="component" value="Unassembled WGS sequence"/>
</dbReference>
<dbReference type="InterPro" id="IPR012902">
    <property type="entry name" value="N_methyl_site"/>
</dbReference>
<dbReference type="Pfam" id="PF07963">
    <property type="entry name" value="N_methyl"/>
    <property type="match status" value="1"/>
</dbReference>
<proteinExistence type="predicted"/>
<keyword evidence="3" id="KW-0812">Transmembrane</keyword>
<comment type="subcellular location">
    <subcellularLocation>
        <location evidence="1">Cell surface</location>
    </subcellularLocation>
</comment>
<evidence type="ECO:0000256" key="1">
    <source>
        <dbReference type="ARBA" id="ARBA00004241"/>
    </source>
</evidence>
<keyword evidence="5" id="KW-1185">Reference proteome</keyword>
<sequence>MYKEYQNINNNGLTLIEVLASIVLIGIILLSFSPLLLQGAKGGKASEEIVNSTYEAQTAMEGIFSVSNTPQYSSVLQTEIEQDFVSLGYRKNSNASTSTKLVYELGNPSSTDSLNVEATIQRDPSGKIVSGNLVKIVLIFHEDGKTKAKLENVMAWKVAS</sequence>
<feature type="transmembrane region" description="Helical" evidence="3">
    <location>
        <begin position="12"/>
        <end position="37"/>
    </location>
</feature>
<reference evidence="5" key="1">
    <citation type="submission" date="2017-08" db="EMBL/GenBank/DDBJ databases">
        <authorList>
            <person name="Varghese N."/>
            <person name="Submissions S."/>
        </authorList>
    </citation>
    <scope>NUCLEOTIDE SEQUENCE [LARGE SCALE GENOMIC DNA]</scope>
    <source>
        <strain evidence="5">JC22</strain>
    </source>
</reference>
<gene>
    <name evidence="4" type="ORF">SAMN05880501_101720</name>
</gene>
<dbReference type="AlphaFoldDB" id="A0A285RIF4"/>
<evidence type="ECO:0000256" key="2">
    <source>
        <dbReference type="ARBA" id="ARBA00023287"/>
    </source>
</evidence>
<dbReference type="EMBL" id="OBMQ01000001">
    <property type="protein sequence ID" value="SOB93915.1"/>
    <property type="molecule type" value="Genomic_DNA"/>
</dbReference>
<protein>
    <submittedName>
        <fullName evidence="4">Prepilin-type N-terminal cleavage/methylation domain-containing protein</fullName>
    </submittedName>
</protein>
<evidence type="ECO:0000313" key="5">
    <source>
        <dbReference type="Proteomes" id="UP000219636"/>
    </source>
</evidence>
<dbReference type="GO" id="GO:0009986">
    <property type="term" value="C:cell surface"/>
    <property type="evidence" value="ECO:0007669"/>
    <property type="project" value="UniProtKB-SubCell"/>
</dbReference>
<keyword evidence="2" id="KW-0178">Competence</keyword>
<dbReference type="OrthoDB" id="2456766at2"/>
<dbReference type="GO" id="GO:0030420">
    <property type="term" value="P:establishment of competence for transformation"/>
    <property type="evidence" value="ECO:0007669"/>
    <property type="project" value="UniProtKB-KW"/>
</dbReference>